<name>A0A9X0AYP3_9HELO</name>
<dbReference type="AlphaFoldDB" id="A0A9X0AYP3"/>
<accession>A0A9X0AYP3</accession>
<organism evidence="1 2">
    <name type="scientific">Sclerotinia nivalis</name>
    <dbReference type="NCBI Taxonomy" id="352851"/>
    <lineage>
        <taxon>Eukaryota</taxon>
        <taxon>Fungi</taxon>
        <taxon>Dikarya</taxon>
        <taxon>Ascomycota</taxon>
        <taxon>Pezizomycotina</taxon>
        <taxon>Leotiomycetes</taxon>
        <taxon>Helotiales</taxon>
        <taxon>Sclerotiniaceae</taxon>
        <taxon>Sclerotinia</taxon>
    </lineage>
</organism>
<comment type="caution">
    <text evidence="1">The sequence shown here is derived from an EMBL/GenBank/DDBJ whole genome shotgun (WGS) entry which is preliminary data.</text>
</comment>
<proteinExistence type="predicted"/>
<dbReference type="Proteomes" id="UP001152300">
    <property type="component" value="Unassembled WGS sequence"/>
</dbReference>
<dbReference type="EMBL" id="JAPEIS010000001">
    <property type="protein sequence ID" value="KAJ8070778.1"/>
    <property type="molecule type" value="Genomic_DNA"/>
</dbReference>
<evidence type="ECO:0000313" key="2">
    <source>
        <dbReference type="Proteomes" id="UP001152300"/>
    </source>
</evidence>
<sequence>MYKETLTFISCHWSGKPAMPFPADFSICHGYTGPAQRSKWIDQIPETQSTGIVESNNMGIMIILKGSRKWSISFLACSSPRSFFPFVNVRLSSTLSFCYFSI</sequence>
<evidence type="ECO:0000313" key="1">
    <source>
        <dbReference type="EMBL" id="KAJ8070778.1"/>
    </source>
</evidence>
<reference evidence="1" key="1">
    <citation type="submission" date="2022-11" db="EMBL/GenBank/DDBJ databases">
        <title>Genome Resource of Sclerotinia nivalis Strain SnTB1, a Plant Pathogen Isolated from American Ginseng.</title>
        <authorList>
            <person name="Fan S."/>
        </authorList>
    </citation>
    <scope>NUCLEOTIDE SEQUENCE</scope>
    <source>
        <strain evidence="1">SnTB1</strain>
    </source>
</reference>
<gene>
    <name evidence="1" type="ORF">OCU04_001142</name>
</gene>
<keyword evidence="2" id="KW-1185">Reference proteome</keyword>
<protein>
    <submittedName>
        <fullName evidence="1">Uncharacterized protein</fullName>
    </submittedName>
</protein>